<dbReference type="Pfam" id="PF00168">
    <property type="entry name" value="C2"/>
    <property type="match status" value="4"/>
</dbReference>
<dbReference type="InterPro" id="IPR031468">
    <property type="entry name" value="SMP_LBD"/>
</dbReference>
<dbReference type="CDD" id="cd21678">
    <property type="entry name" value="SMP_TCB"/>
    <property type="match status" value="1"/>
</dbReference>
<feature type="compositionally biased region" description="Polar residues" evidence="9">
    <location>
        <begin position="325"/>
        <end position="335"/>
    </location>
</feature>
<feature type="domain" description="C2" evidence="11">
    <location>
        <begin position="696"/>
        <end position="819"/>
    </location>
</feature>
<evidence type="ECO:0000313" key="14">
    <source>
        <dbReference type="Proteomes" id="UP000449547"/>
    </source>
</evidence>
<dbReference type="GO" id="GO:0006869">
    <property type="term" value="P:lipid transport"/>
    <property type="evidence" value="ECO:0007669"/>
    <property type="project" value="UniProtKB-KW"/>
</dbReference>
<feature type="compositionally biased region" description="Polar residues" evidence="9">
    <location>
        <begin position="197"/>
        <end position="206"/>
    </location>
</feature>
<evidence type="ECO:0000259" key="12">
    <source>
        <dbReference type="PROSITE" id="PS51847"/>
    </source>
</evidence>
<dbReference type="Pfam" id="PF25669">
    <property type="entry name" value="SMP_MUG190-like"/>
    <property type="match status" value="1"/>
</dbReference>
<dbReference type="PROSITE" id="PS51847">
    <property type="entry name" value="SMP"/>
    <property type="match status" value="1"/>
</dbReference>
<dbReference type="EMBL" id="SWFT01000119">
    <property type="protein sequence ID" value="KAA8899971.1"/>
    <property type="molecule type" value="Genomic_DNA"/>
</dbReference>
<dbReference type="GO" id="GO:0008289">
    <property type="term" value="F:lipid binding"/>
    <property type="evidence" value="ECO:0007669"/>
    <property type="project" value="UniProtKB-KW"/>
</dbReference>
<comment type="subcellular location">
    <subcellularLocation>
        <location evidence="1">Membrane</location>
    </subcellularLocation>
</comment>
<dbReference type="Proteomes" id="UP000449547">
    <property type="component" value="Unassembled WGS sequence"/>
</dbReference>
<dbReference type="Gene3D" id="2.60.40.150">
    <property type="entry name" value="C2 domain"/>
    <property type="match status" value="3"/>
</dbReference>
<dbReference type="PANTHER" id="PTHR46980">
    <property type="entry name" value="TRICALBIN-1-RELATED"/>
    <property type="match status" value="1"/>
</dbReference>
<keyword evidence="8 10" id="KW-0472">Membrane</keyword>
<dbReference type="InterPro" id="IPR056910">
    <property type="entry name" value="TCB1-3_C2"/>
</dbReference>
<keyword evidence="5 10" id="KW-1133">Transmembrane helix</keyword>
<dbReference type="PANTHER" id="PTHR46980:SF2">
    <property type="entry name" value="TRICALBIN-1-RELATED"/>
    <property type="match status" value="1"/>
</dbReference>
<evidence type="ECO:0000256" key="1">
    <source>
        <dbReference type="ARBA" id="ARBA00004370"/>
    </source>
</evidence>
<feature type="compositionally biased region" description="Polar residues" evidence="9">
    <location>
        <begin position="282"/>
        <end position="296"/>
    </location>
</feature>
<feature type="compositionally biased region" description="Low complexity" evidence="9">
    <location>
        <begin position="207"/>
        <end position="221"/>
    </location>
</feature>
<dbReference type="CDD" id="cd04040">
    <property type="entry name" value="C2D_Tricalbin-like"/>
    <property type="match status" value="1"/>
</dbReference>
<evidence type="ECO:0000256" key="5">
    <source>
        <dbReference type="ARBA" id="ARBA00022989"/>
    </source>
</evidence>
<reference evidence="13 14" key="1">
    <citation type="submission" date="2019-07" db="EMBL/GenBank/DDBJ databases">
        <title>Genome assembly of two rare yeast pathogens: Diutina rugosa and Trichomonascus ciferrii.</title>
        <authorList>
            <person name="Mixao V."/>
            <person name="Saus E."/>
            <person name="Hansen A."/>
            <person name="Lass-Flor C."/>
            <person name="Gabaldon T."/>
        </authorList>
    </citation>
    <scope>NUCLEOTIDE SEQUENCE [LARGE SCALE GENOMIC DNA]</scope>
    <source>
        <strain evidence="13 14">CBS 613</strain>
    </source>
</reference>
<protein>
    <recommendedName>
        <fullName evidence="15">Tricalbin</fullName>
    </recommendedName>
</protein>
<feature type="compositionally biased region" description="Low complexity" evidence="9">
    <location>
        <begin position="146"/>
        <end position="157"/>
    </location>
</feature>
<dbReference type="PROSITE" id="PS50004">
    <property type="entry name" value="C2"/>
    <property type="match status" value="3"/>
</dbReference>
<evidence type="ECO:0000256" key="8">
    <source>
        <dbReference type="ARBA" id="ARBA00023136"/>
    </source>
</evidence>
<name>A0A642UQS1_DIURU</name>
<keyword evidence="2" id="KW-0813">Transport</keyword>
<comment type="caution">
    <text evidence="13">The sequence shown here is derived from an EMBL/GenBank/DDBJ whole genome shotgun (WGS) entry which is preliminary data.</text>
</comment>
<evidence type="ECO:0000256" key="10">
    <source>
        <dbReference type="SAM" id="Phobius"/>
    </source>
</evidence>
<gene>
    <name evidence="13" type="ORF">DIURU_004012</name>
</gene>
<evidence type="ECO:0000256" key="9">
    <source>
        <dbReference type="SAM" id="MobiDB-lite"/>
    </source>
</evidence>
<dbReference type="SUPFAM" id="SSF49562">
    <property type="entry name" value="C2 domain (Calcium/lipid-binding domain, CaLB)"/>
    <property type="match status" value="4"/>
</dbReference>
<evidence type="ECO:0008006" key="15">
    <source>
        <dbReference type="Google" id="ProtNLM"/>
    </source>
</evidence>
<dbReference type="GO" id="GO:0061817">
    <property type="term" value="P:endoplasmic reticulum-plasma membrane tethering"/>
    <property type="evidence" value="ECO:0007669"/>
    <property type="project" value="InterPro"/>
</dbReference>
<dbReference type="OMA" id="VLMDDYM"/>
<keyword evidence="6" id="KW-0445">Lipid transport</keyword>
<evidence type="ECO:0000256" key="6">
    <source>
        <dbReference type="ARBA" id="ARBA00023055"/>
    </source>
</evidence>
<feature type="compositionally biased region" description="Basic and acidic residues" evidence="9">
    <location>
        <begin position="360"/>
        <end position="377"/>
    </location>
</feature>
<dbReference type="OrthoDB" id="1029639at2759"/>
<feature type="domain" description="C2" evidence="11">
    <location>
        <begin position="972"/>
        <end position="1088"/>
    </location>
</feature>
<proteinExistence type="predicted"/>
<evidence type="ECO:0000256" key="2">
    <source>
        <dbReference type="ARBA" id="ARBA00022448"/>
    </source>
</evidence>
<dbReference type="VEuPathDB" id="FungiDB:DIURU_004012"/>
<feature type="compositionally biased region" description="Polar residues" evidence="9">
    <location>
        <begin position="49"/>
        <end position="61"/>
    </location>
</feature>
<dbReference type="GO" id="GO:0016020">
    <property type="term" value="C:membrane"/>
    <property type="evidence" value="ECO:0007669"/>
    <property type="project" value="UniProtKB-SubCell"/>
</dbReference>
<feature type="compositionally biased region" description="Polar residues" evidence="9">
    <location>
        <begin position="304"/>
        <end position="318"/>
    </location>
</feature>
<keyword evidence="4" id="KW-0677">Repeat</keyword>
<evidence type="ECO:0000259" key="11">
    <source>
        <dbReference type="PROSITE" id="PS50004"/>
    </source>
</evidence>
<dbReference type="InterPro" id="IPR017147">
    <property type="entry name" value="Tricalbin"/>
</dbReference>
<dbReference type="InterPro" id="IPR052455">
    <property type="entry name" value="Tricalbin_domain"/>
</dbReference>
<feature type="domain" description="C2" evidence="11">
    <location>
        <begin position="1346"/>
        <end position="1461"/>
    </location>
</feature>
<keyword evidence="14" id="KW-1185">Reference proteome</keyword>
<dbReference type="CDD" id="cd04044">
    <property type="entry name" value="C2A_Tricalbin-like"/>
    <property type="match status" value="1"/>
</dbReference>
<dbReference type="RefSeq" id="XP_034011182.1">
    <property type="nucleotide sequence ID" value="XM_034156839.1"/>
</dbReference>
<dbReference type="CDD" id="cd04045">
    <property type="entry name" value="C2C_Tricalbin-like"/>
    <property type="match status" value="1"/>
</dbReference>
<accession>A0A642UQS1</accession>
<evidence type="ECO:0000256" key="7">
    <source>
        <dbReference type="ARBA" id="ARBA00023121"/>
    </source>
</evidence>
<feature type="compositionally biased region" description="Low complexity" evidence="9">
    <location>
        <begin position="94"/>
        <end position="105"/>
    </location>
</feature>
<organism evidence="13 14">
    <name type="scientific">Diutina rugosa</name>
    <name type="common">Yeast</name>
    <name type="synonym">Candida rugosa</name>
    <dbReference type="NCBI Taxonomy" id="5481"/>
    <lineage>
        <taxon>Eukaryota</taxon>
        <taxon>Fungi</taxon>
        <taxon>Dikarya</taxon>
        <taxon>Ascomycota</taxon>
        <taxon>Saccharomycotina</taxon>
        <taxon>Pichiomycetes</taxon>
        <taxon>Debaryomycetaceae</taxon>
        <taxon>Diutina</taxon>
    </lineage>
</organism>
<evidence type="ECO:0000313" key="13">
    <source>
        <dbReference type="EMBL" id="KAA8899971.1"/>
    </source>
</evidence>
<sequence length="1563" mass="171607">MDLNAAAAAAGQKPDSANPEEMLAPPPQAHVEREKDITDTLELAEDTRNLSLDPTVKQAQTKDGAGPSYVSADAVKQRAHHRSAPKQPPPPTPNATNGNTNATNGDSYPSPQLAPAQSVHSSSSTPRIEVPLGAAFGSSPRSRAKSGSIGTSNGNSGAPVIPEFDLSKPRSSRIQHPAGGAAHFPSSPSGNPPATPTQPRATNGANGVSVPPSPATSVPGGIFTPIQAKQASTPTQTPKQTPTQPIAANQAAGAAPAAAGVAQAPVYAPSSSSSNGQDPSSRLQPLSSRTTVASDSTKLRQRPSAATTANNGQVNGTNEARAVASGSQTPTTVSKQPPPPADVDVDNPLAVSSQQVQRGQVDEKGPQPDLVPSKDLDMSNITTKPPPLLPQMPTYRGWREVGHFESDDVMTAEDYQYDLTSKSSFFDTQLPSKLFGEWYHNVGWLAIGAFFSWFWGYFYFSLGPVFFVVLVCSVFYRSSVRKYREQIREEAQREFSIKQIETDYETIDWFNLMVEKFWYYLEPSISQIVCEQINATLVTLPVPDFIMKLWIDTFTAGTKPFRVNRVKTLQGTADDVVVMDWEFSYIPNSLVDLSAKQLKSTVNEKITVKTSLFGVTIPVTVSDVSCRAIVRVRVRMMESFPHIETVNVSLLQPPNFDFVCRLFGDTCFNFEVLDFPGIFPFINEMVTKYVGPMVYAPMSYQLNIQQLLAGNALDSAIGVLCITANYGKDIRAIASINNTMDPYLTFCFDKRKVLAKTKTIMDTSNPKWNQTFYIPVKSLADPLVVQLFDYNDFRSDKLEGIVQMDLEFLEKDPVQQNVNQTITRNTKPVGTLNFDLQYFKCEEATMGPDGAITPPPDLNTGIARINVAEARHLKLDEKEKPPNVQALVYLDNELVDESEFVKSATPGWNMIDEKIVSSRSKAKLKVVLKDKSGKKLGVVSKYLNEYIDASQVQQSWFSLASGGEVRIEVQWKPVELDIGDPISFTPPIGAVRVSIDRAEDLRNLETIGKIDPYVRVFVNGVYKTRTRAFNGNLNPSWNEVHYVTVSSANQKLTIEVMDVERHSPDRTLGQFDVQLNEIIQRDEKGQYVEHQDTTKRVSKLIHKKGVKGQVTYSLSFFPCLPVKTLQDIRDDEWEKQHEAEQRERTQKRKQEMDDIKEQINHHHGHKKHVLQRRLARMEKLGGGADDAAEDEALNIDGGSSDSGKLALSLDELIDFKSGVFVFEVLGADVPKKSSYVQFFFDSHGYSDWTSPKLSKASKRKKRGNAPEGALGTGDVVITDLDWSQCTIRIAAKDDNNIAEKCDCETSIPALQLLKNSYDQPETLQLSGSNGQGTVQVQCQWIPLVYENGVPPQDSKDNQGELTIQILKGNGLPSADSNGKSDPFVQLYLDSDKKHFFKTHTKKRTLDPVWNETTTVELGNMYDTEIRVMCWDWDMADENDLLGTGLIKLSEANFKENSSVDVETPLVGESGEDAGTVYFKLSFKPKKIIQVRANSDTTIGDAFVVAKGGATVVKGVGKGVGFVGKNVGKGALLGLGGGAKILGGGFKGIKHLGHHDKKDADDSG</sequence>
<evidence type="ECO:0000256" key="4">
    <source>
        <dbReference type="ARBA" id="ARBA00022737"/>
    </source>
</evidence>
<dbReference type="GO" id="GO:0071944">
    <property type="term" value="C:cell periphery"/>
    <property type="evidence" value="ECO:0007669"/>
    <property type="project" value="UniProtKB-ARBA"/>
</dbReference>
<dbReference type="SMART" id="SM00239">
    <property type="entry name" value="C2"/>
    <property type="match status" value="4"/>
</dbReference>
<dbReference type="InterPro" id="IPR037756">
    <property type="entry name" value="C2D_Tricalbin"/>
</dbReference>
<feature type="domain" description="SMP-LTD" evidence="12">
    <location>
        <begin position="503"/>
        <end position="705"/>
    </location>
</feature>
<feature type="compositionally biased region" description="Low complexity" evidence="9">
    <location>
        <begin position="233"/>
        <end position="281"/>
    </location>
</feature>
<dbReference type="InterPro" id="IPR035892">
    <property type="entry name" value="C2_domain_sf"/>
</dbReference>
<dbReference type="InterPro" id="IPR000008">
    <property type="entry name" value="C2_dom"/>
</dbReference>
<keyword evidence="7" id="KW-0446">Lipid-binding</keyword>
<dbReference type="PIRSF" id="PIRSF037232">
    <property type="entry name" value="Tricalbin"/>
    <property type="match status" value="1"/>
</dbReference>
<dbReference type="InterPro" id="IPR037762">
    <property type="entry name" value="C2C_Tricalbin"/>
</dbReference>
<dbReference type="InterPro" id="IPR037761">
    <property type="entry name" value="C2A_Tricalbin"/>
</dbReference>
<feature type="region of interest" description="Disordered" evidence="9">
    <location>
        <begin position="1"/>
        <end position="386"/>
    </location>
</feature>
<feature type="transmembrane region" description="Helical" evidence="10">
    <location>
        <begin position="454"/>
        <end position="476"/>
    </location>
</feature>
<dbReference type="PRINTS" id="PR00360">
    <property type="entry name" value="C2DOMAIN"/>
</dbReference>
<dbReference type="Pfam" id="PF24920">
    <property type="entry name" value="C2_TCB1"/>
    <property type="match status" value="1"/>
</dbReference>
<dbReference type="GeneID" id="54782663"/>
<evidence type="ECO:0000256" key="3">
    <source>
        <dbReference type="ARBA" id="ARBA00022692"/>
    </source>
</evidence>
<keyword evidence="3 10" id="KW-0812">Transmembrane</keyword>